<evidence type="ECO:0000313" key="2">
    <source>
        <dbReference type="Proteomes" id="UP000250125"/>
    </source>
</evidence>
<dbReference type="InterPro" id="IPR024078">
    <property type="entry name" value="LmbE-like_dom_sf"/>
</dbReference>
<dbReference type="Gene3D" id="3.40.50.10320">
    <property type="entry name" value="LmbE-like"/>
    <property type="match status" value="1"/>
</dbReference>
<dbReference type="AlphaFoldDB" id="A0A2Z2MYS7"/>
<name>A0A2Z2MYS7_9EURY</name>
<protein>
    <submittedName>
        <fullName evidence="1">Diacetylchitobiose deacetylase</fullName>
    </submittedName>
</protein>
<dbReference type="Pfam" id="PF02585">
    <property type="entry name" value="PIG-L"/>
    <property type="match status" value="1"/>
</dbReference>
<gene>
    <name evidence="1" type="ORF">A3L11_07980</name>
</gene>
<dbReference type="GeneID" id="33318167"/>
<sequence length="267" mass="30518">MFEEIDDFDEAFKRLLDEVLEFDISNPFEDVEKVLCIEPHPDDCAIGPGGTIKKLTDRGIEVVYLCLTDGSMGTTDESVSAHELALIRRKEEEESAKMLGVDRILWLDHRDTELEYTPEVRNEIVKIIRAEKPGAVLVPDPWLPYEAHPDHRRAGYLGVDAVAFSQLPNVARSDLYAGLKPHQVDVLGFYYTAKPNYFVDITDVMELKLRAIRAHKSQFTDEVWEKWEPFLRTVGLFYGKKAGVKYAEGLRFFPALFLHITPFAELV</sequence>
<dbReference type="Proteomes" id="UP000250125">
    <property type="component" value="Chromosome"/>
</dbReference>
<dbReference type="KEGG" id="tsl:A3L11_07980"/>
<dbReference type="EMBL" id="CP015103">
    <property type="protein sequence ID" value="ASJ09170.1"/>
    <property type="molecule type" value="Genomic_DNA"/>
</dbReference>
<dbReference type="OrthoDB" id="70547at2157"/>
<organism evidence="1 2">
    <name type="scientific">Thermococcus siculi</name>
    <dbReference type="NCBI Taxonomy" id="72803"/>
    <lineage>
        <taxon>Archaea</taxon>
        <taxon>Methanobacteriati</taxon>
        <taxon>Methanobacteriota</taxon>
        <taxon>Thermococci</taxon>
        <taxon>Thermococcales</taxon>
        <taxon>Thermococcaceae</taxon>
        <taxon>Thermococcus</taxon>
    </lineage>
</organism>
<keyword evidence="2" id="KW-1185">Reference proteome</keyword>
<reference evidence="1 2" key="1">
    <citation type="submission" date="2016-04" db="EMBL/GenBank/DDBJ databases">
        <title>Complete genome sequence of Thermococcus siculi type strain RG-20.</title>
        <authorList>
            <person name="Oger P.M."/>
        </authorList>
    </citation>
    <scope>NUCLEOTIDE SEQUENCE [LARGE SCALE GENOMIC DNA]</scope>
    <source>
        <strain evidence="1 2">RG-20</strain>
    </source>
</reference>
<dbReference type="InterPro" id="IPR003737">
    <property type="entry name" value="GlcNAc_PI_deacetylase-related"/>
</dbReference>
<dbReference type="PANTHER" id="PTHR12993:SF11">
    <property type="entry name" value="N-ACETYLGLUCOSAMINYL-PHOSPHATIDYLINOSITOL DE-N-ACETYLASE"/>
    <property type="match status" value="1"/>
</dbReference>
<dbReference type="SUPFAM" id="SSF102588">
    <property type="entry name" value="LmbE-like"/>
    <property type="match status" value="1"/>
</dbReference>
<dbReference type="RefSeq" id="WP_088856404.1">
    <property type="nucleotide sequence ID" value="NZ_CP015103.1"/>
</dbReference>
<dbReference type="GO" id="GO:0016811">
    <property type="term" value="F:hydrolase activity, acting on carbon-nitrogen (but not peptide) bonds, in linear amides"/>
    <property type="evidence" value="ECO:0007669"/>
    <property type="project" value="TreeGrafter"/>
</dbReference>
<proteinExistence type="predicted"/>
<dbReference type="PANTHER" id="PTHR12993">
    <property type="entry name" value="N-ACETYLGLUCOSAMINYL-PHOSPHATIDYLINOSITOL DE-N-ACETYLASE-RELATED"/>
    <property type="match status" value="1"/>
</dbReference>
<accession>A0A2Z2MYS7</accession>
<evidence type="ECO:0000313" key="1">
    <source>
        <dbReference type="EMBL" id="ASJ09170.1"/>
    </source>
</evidence>